<dbReference type="InterPro" id="IPR007890">
    <property type="entry name" value="CHASE2"/>
</dbReference>
<evidence type="ECO:0000313" key="4">
    <source>
        <dbReference type="Proteomes" id="UP001496627"/>
    </source>
</evidence>
<dbReference type="InterPro" id="IPR001054">
    <property type="entry name" value="A/G_cyclase"/>
</dbReference>
<dbReference type="EC" id="4.6.1.-" evidence="3"/>
<dbReference type="Gene3D" id="3.30.70.1230">
    <property type="entry name" value="Nucleotide cyclase"/>
    <property type="match status" value="1"/>
</dbReference>
<dbReference type="CDD" id="cd07302">
    <property type="entry name" value="CHD"/>
    <property type="match status" value="1"/>
</dbReference>
<keyword evidence="1" id="KW-1133">Transmembrane helix</keyword>
<dbReference type="SMART" id="SM01080">
    <property type="entry name" value="CHASE2"/>
    <property type="match status" value="1"/>
</dbReference>
<dbReference type="SMART" id="SM00044">
    <property type="entry name" value="CYCc"/>
    <property type="match status" value="1"/>
</dbReference>
<organism evidence="3 4">
    <name type="scientific">Neorhizobium phenanthreniclasticum</name>
    <dbReference type="NCBI Taxonomy" id="3157917"/>
    <lineage>
        <taxon>Bacteria</taxon>
        <taxon>Pseudomonadati</taxon>
        <taxon>Pseudomonadota</taxon>
        <taxon>Alphaproteobacteria</taxon>
        <taxon>Hyphomicrobiales</taxon>
        <taxon>Rhizobiaceae</taxon>
        <taxon>Rhizobium/Agrobacterium group</taxon>
        <taxon>Neorhizobium</taxon>
    </lineage>
</organism>
<feature type="transmembrane region" description="Helical" evidence="1">
    <location>
        <begin position="21"/>
        <end position="44"/>
    </location>
</feature>
<dbReference type="Pfam" id="PF05226">
    <property type="entry name" value="CHASE2"/>
    <property type="match status" value="1"/>
</dbReference>
<protein>
    <submittedName>
        <fullName evidence="3">Adenylate/guanylate cyclase domain-containing protein</fullName>
        <ecNumber evidence="3">4.6.1.-</ecNumber>
    </submittedName>
</protein>
<name>A0ABV0LZL7_9HYPH</name>
<evidence type="ECO:0000313" key="3">
    <source>
        <dbReference type="EMBL" id="MEQ1404240.1"/>
    </source>
</evidence>
<keyword evidence="3" id="KW-0456">Lyase</keyword>
<evidence type="ECO:0000259" key="2">
    <source>
        <dbReference type="PROSITE" id="PS50125"/>
    </source>
</evidence>
<dbReference type="InterPro" id="IPR050697">
    <property type="entry name" value="Adenylyl/Guanylyl_Cyclase_3/4"/>
</dbReference>
<accession>A0ABV0LZL7</accession>
<proteinExistence type="predicted"/>
<keyword evidence="1" id="KW-0472">Membrane</keyword>
<dbReference type="Pfam" id="PF00211">
    <property type="entry name" value="Guanylate_cyc"/>
    <property type="match status" value="1"/>
</dbReference>
<sequence>MATRGLPLSATRFFSSRRVQVATLAAFIFAAVTLITRLPGWPLIDDRAFDYLSTIGAEPLPENGPIIVAIDEPSLAEINVQWPWPRSLHARLISALRAAGARVIGLDIIFSEPSTSSEDEALAQSLGPDVVLAGDETLVTSDQADQFIRVMPLQMFSDRLALVGIASVNLHRDGVLRAMPAHDDSFAAMIATAAGIETELPEPGGLIQTFGGARTYPTVSYYQALDPENFLPPGIFKNRMVIVGLSLQNAPSIDKGGADAFPTSYTVHTGKLVAGAEVQATILDNLRMRSWIAEASGTMKQLLLLAAVIVAAVFVSKGTGWRTIIVGAAAMVLLFTGSYLTLRFGRVFASPMAPSLAFIGVAAAQATLDYAEERKNRRQITRAFSQYLAPALVEQLARDPSRLRLGGERRQLSILFCDVRGFTTISELLKDDPEQLTMLINRLLTPLSDIVLSYGGTIDKYIGDCLMAFWNAPLDDPDHAVHSVSAALDMLVSMEMLNSDLRREAEAAGRTYYPLRIGIGINTGECVVGNMGSSSRFDYSALGDAVNLAARLEGASKAYGVPLLVGEATAHAVQEHFVVFELDRIGVKGKSEQSVVFTVLGEECRQSLPMHRDFLQAKYGGDTATKKALAPMLIEQVPRLTTYYTDSIAKSEIDP</sequence>
<dbReference type="Proteomes" id="UP001496627">
    <property type="component" value="Unassembled WGS sequence"/>
</dbReference>
<dbReference type="RefSeq" id="WP_348862352.1">
    <property type="nucleotide sequence ID" value="NZ_JBEAAL010000002.1"/>
</dbReference>
<dbReference type="PANTHER" id="PTHR43081">
    <property type="entry name" value="ADENYLATE CYCLASE, TERMINAL-DIFFERENTIATION SPECIFIC-RELATED"/>
    <property type="match status" value="1"/>
</dbReference>
<feature type="transmembrane region" description="Helical" evidence="1">
    <location>
        <begin position="298"/>
        <end position="316"/>
    </location>
</feature>
<keyword evidence="4" id="KW-1185">Reference proteome</keyword>
<evidence type="ECO:0000256" key="1">
    <source>
        <dbReference type="SAM" id="Phobius"/>
    </source>
</evidence>
<feature type="domain" description="Guanylate cyclase" evidence="2">
    <location>
        <begin position="413"/>
        <end position="553"/>
    </location>
</feature>
<feature type="transmembrane region" description="Helical" evidence="1">
    <location>
        <begin position="323"/>
        <end position="342"/>
    </location>
</feature>
<dbReference type="EMBL" id="JBEAAL010000002">
    <property type="protein sequence ID" value="MEQ1404240.1"/>
    <property type="molecule type" value="Genomic_DNA"/>
</dbReference>
<dbReference type="GO" id="GO:0016829">
    <property type="term" value="F:lyase activity"/>
    <property type="evidence" value="ECO:0007669"/>
    <property type="project" value="UniProtKB-KW"/>
</dbReference>
<dbReference type="SUPFAM" id="SSF55073">
    <property type="entry name" value="Nucleotide cyclase"/>
    <property type="match status" value="1"/>
</dbReference>
<gene>
    <name evidence="3" type="ORF">ABK249_04795</name>
</gene>
<dbReference type="InterPro" id="IPR029787">
    <property type="entry name" value="Nucleotide_cyclase"/>
</dbReference>
<dbReference type="PROSITE" id="PS50125">
    <property type="entry name" value="GUANYLATE_CYCLASE_2"/>
    <property type="match status" value="1"/>
</dbReference>
<reference evidence="3 4" key="1">
    <citation type="submission" date="2024-05" db="EMBL/GenBank/DDBJ databases">
        <title>Neorhizobium sp. Rsf11, a plant growth promoting and heavy metal resistant PAH-degrader.</title>
        <authorList>
            <person name="Golubev S.N."/>
            <person name="Muratova A.Y."/>
            <person name="Markelova M.I."/>
        </authorList>
    </citation>
    <scope>NUCLEOTIDE SEQUENCE [LARGE SCALE GENOMIC DNA]</scope>
    <source>
        <strain evidence="3 4">Rsf11</strain>
    </source>
</reference>
<keyword evidence="1" id="KW-0812">Transmembrane</keyword>
<dbReference type="PANTHER" id="PTHR43081:SF1">
    <property type="entry name" value="ADENYLATE CYCLASE, TERMINAL-DIFFERENTIATION SPECIFIC"/>
    <property type="match status" value="1"/>
</dbReference>
<comment type="caution">
    <text evidence="3">The sequence shown here is derived from an EMBL/GenBank/DDBJ whole genome shotgun (WGS) entry which is preliminary data.</text>
</comment>